<evidence type="ECO:0000313" key="2">
    <source>
        <dbReference type="EMBL" id="CAF2053328.1"/>
    </source>
</evidence>
<proteinExistence type="predicted"/>
<evidence type="ECO:0000313" key="3">
    <source>
        <dbReference type="Proteomes" id="UP000663856"/>
    </source>
</evidence>
<dbReference type="Proteomes" id="UP000663856">
    <property type="component" value="Unassembled WGS sequence"/>
</dbReference>
<name>A0A816PYY8_9BILA</name>
<evidence type="ECO:0000259" key="1">
    <source>
        <dbReference type="PROSITE" id="PS50181"/>
    </source>
</evidence>
<comment type="caution">
    <text evidence="2">The sequence shown here is derived from an EMBL/GenBank/DDBJ whole genome shotgun (WGS) entry which is preliminary data.</text>
</comment>
<accession>A0A816PYY8</accession>
<dbReference type="InterPro" id="IPR036047">
    <property type="entry name" value="F-box-like_dom_sf"/>
</dbReference>
<dbReference type="EMBL" id="CAJNRF010003826">
    <property type="protein sequence ID" value="CAF2053328.1"/>
    <property type="molecule type" value="Genomic_DNA"/>
</dbReference>
<feature type="domain" description="F-box" evidence="1">
    <location>
        <begin position="9"/>
        <end position="56"/>
    </location>
</feature>
<dbReference type="Gene3D" id="3.80.10.10">
    <property type="entry name" value="Ribonuclease Inhibitor"/>
    <property type="match status" value="1"/>
</dbReference>
<dbReference type="SUPFAM" id="SSF81383">
    <property type="entry name" value="F-box domain"/>
    <property type="match status" value="1"/>
</dbReference>
<dbReference type="Pfam" id="PF00646">
    <property type="entry name" value="F-box"/>
    <property type="match status" value="1"/>
</dbReference>
<dbReference type="AlphaFoldDB" id="A0A816PYY8"/>
<dbReference type="PROSITE" id="PS50181">
    <property type="entry name" value="FBOX"/>
    <property type="match status" value="1"/>
</dbReference>
<reference evidence="2" key="1">
    <citation type="submission" date="2021-02" db="EMBL/GenBank/DDBJ databases">
        <authorList>
            <person name="Nowell W R."/>
        </authorList>
    </citation>
    <scope>NUCLEOTIDE SEQUENCE</scope>
</reference>
<protein>
    <recommendedName>
        <fullName evidence="1">F-box domain-containing protein</fullName>
    </recommendedName>
</protein>
<gene>
    <name evidence="2" type="ORF">WKI299_LOCUS10685</name>
</gene>
<organism evidence="2 3">
    <name type="scientific">Rotaria magnacalcarata</name>
    <dbReference type="NCBI Taxonomy" id="392030"/>
    <lineage>
        <taxon>Eukaryota</taxon>
        <taxon>Metazoa</taxon>
        <taxon>Spiralia</taxon>
        <taxon>Gnathifera</taxon>
        <taxon>Rotifera</taxon>
        <taxon>Eurotatoria</taxon>
        <taxon>Bdelloidea</taxon>
        <taxon>Philodinida</taxon>
        <taxon>Philodinidae</taxon>
        <taxon>Rotaria</taxon>
    </lineage>
</organism>
<sequence length="546" mass="64241">MNINMEYSCVEFDDLPDEILMMIFKKMNNAEVLYSLQGVNQRLNKIVQDSTFTSRLTFVEKCSDNFIDVFPCNMMLNRFCLQILPEVHDKIKWLDLESSSMKNVLCAADYPNLYGLGIHNINEESARCLFADETLSSGTFKNQIRTLFITIDNNNNDSYEDMCLSATSIVNYILNVFTGLIYLKLYESLYKNRVRLLFDDEFLPSFRSSTLLKLNIRVRCFDDCLYLLDGRFNQLHTLCVDLVHINGPYGIKNQGDLPNLKCFSLSCNLAIIFYDKLILPLLYRMSNLEQLGLYIRTTIDTTFTDGNHLNRDIINRMPRLNQFTFYIHSFMFICNQLDFPSTEDIQRTFIDFPNNNNIISYVDYFPEAKESQCHIYSYPSFIQYYNNITNNFPGGLFKYVRVISLYDEYPFGHEFFIRIQKSFPFIEELTVINYKSQNEKQSYESNNDSQNLSPVEYSFLNELSIVMVHDDYIEQFLCNTKTYLHNNVLLHINYESLQRVTYNFTREDTQINCAKINELKLYGEICPNCSLQEYFPYAKICFLSRL</sequence>
<dbReference type="InterPro" id="IPR032675">
    <property type="entry name" value="LRR_dom_sf"/>
</dbReference>
<dbReference type="InterPro" id="IPR001810">
    <property type="entry name" value="F-box_dom"/>
</dbReference>